<feature type="transmembrane region" description="Helical" evidence="7">
    <location>
        <begin position="664"/>
        <end position="684"/>
    </location>
</feature>
<keyword evidence="6" id="KW-0325">Glycoprotein</keyword>
<dbReference type="PANTHER" id="PTHR10796:SF108">
    <property type="entry name" value="SSD DOMAIN-CONTAINING PROTEIN"/>
    <property type="match status" value="1"/>
</dbReference>
<dbReference type="Proteomes" id="UP000008281">
    <property type="component" value="Unassembled WGS sequence"/>
</dbReference>
<feature type="transmembrane region" description="Helical" evidence="7">
    <location>
        <begin position="696"/>
        <end position="715"/>
    </location>
</feature>
<evidence type="ECO:0000256" key="4">
    <source>
        <dbReference type="ARBA" id="ARBA00022989"/>
    </source>
</evidence>
<dbReference type="GO" id="GO:0018996">
    <property type="term" value="P:molting cycle, collagen and cuticulin-based cuticle"/>
    <property type="evidence" value="ECO:0007669"/>
    <property type="project" value="EnsemblMetazoa"/>
</dbReference>
<feature type="transmembrane region" description="Helical" evidence="7">
    <location>
        <begin position="343"/>
        <end position="364"/>
    </location>
</feature>
<keyword evidence="10" id="KW-1185">Reference proteome</keyword>
<organism evidence="10">
    <name type="scientific">Caenorhabditis remanei</name>
    <name type="common">Caenorhabditis vulgaris</name>
    <dbReference type="NCBI Taxonomy" id="31234"/>
    <lineage>
        <taxon>Eukaryota</taxon>
        <taxon>Metazoa</taxon>
        <taxon>Ecdysozoa</taxon>
        <taxon>Nematoda</taxon>
        <taxon>Chromadorea</taxon>
        <taxon>Rhabditida</taxon>
        <taxon>Rhabditina</taxon>
        <taxon>Rhabditomorpha</taxon>
        <taxon>Rhabditoidea</taxon>
        <taxon>Rhabditidae</taxon>
        <taxon>Peloderinae</taxon>
        <taxon>Caenorhabditis</taxon>
    </lineage>
</organism>
<dbReference type="FunFam" id="1.20.1640.10:FF:000065">
    <property type="entry name" value="PaTched Related family"/>
    <property type="match status" value="1"/>
</dbReference>
<feature type="transmembrane region" description="Helical" evidence="7">
    <location>
        <begin position="431"/>
        <end position="451"/>
    </location>
</feature>
<proteinExistence type="inferred from homology"/>
<dbReference type="GO" id="GO:0006897">
    <property type="term" value="P:endocytosis"/>
    <property type="evidence" value="ECO:0007669"/>
    <property type="project" value="TreeGrafter"/>
</dbReference>
<keyword evidence="5 7" id="KW-0472">Membrane</keyword>
<dbReference type="FunCoup" id="E3LXA6">
    <property type="interactions" value="22"/>
</dbReference>
<dbReference type="Pfam" id="PF02460">
    <property type="entry name" value="Patched"/>
    <property type="match status" value="1"/>
</dbReference>
<feature type="transmembrane region" description="Helical" evidence="7">
    <location>
        <begin position="638"/>
        <end position="657"/>
    </location>
</feature>
<evidence type="ECO:0000313" key="10">
    <source>
        <dbReference type="Proteomes" id="UP000008281"/>
    </source>
</evidence>
<feature type="transmembrane region" description="Helical" evidence="7">
    <location>
        <begin position="371"/>
        <end position="396"/>
    </location>
</feature>
<evidence type="ECO:0000256" key="6">
    <source>
        <dbReference type="ARBA" id="ARBA00023180"/>
    </source>
</evidence>
<dbReference type="GO" id="GO:0005886">
    <property type="term" value="C:plasma membrane"/>
    <property type="evidence" value="ECO:0007669"/>
    <property type="project" value="TreeGrafter"/>
</dbReference>
<dbReference type="GO" id="GO:0030659">
    <property type="term" value="C:cytoplasmic vesicle membrane"/>
    <property type="evidence" value="ECO:0007669"/>
    <property type="project" value="TreeGrafter"/>
</dbReference>
<dbReference type="PANTHER" id="PTHR10796">
    <property type="entry name" value="PATCHED-RELATED"/>
    <property type="match status" value="1"/>
</dbReference>
<dbReference type="OMA" id="HIAYKFY"/>
<keyword evidence="4 7" id="KW-1133">Transmembrane helix</keyword>
<feature type="transmembrane region" description="Helical" evidence="7">
    <location>
        <begin position="302"/>
        <end position="323"/>
    </location>
</feature>
<dbReference type="InParanoid" id="E3LXA6"/>
<dbReference type="eggNOG" id="KOG1934">
    <property type="taxonomic scope" value="Eukaryota"/>
</dbReference>
<evidence type="ECO:0000256" key="7">
    <source>
        <dbReference type="SAM" id="Phobius"/>
    </source>
</evidence>
<dbReference type="EMBL" id="DS268418">
    <property type="protein sequence ID" value="EFO84686.1"/>
    <property type="molecule type" value="Genomic_DNA"/>
</dbReference>
<dbReference type="InterPro" id="IPR051697">
    <property type="entry name" value="Patched_domain-protein"/>
</dbReference>
<dbReference type="HOGENOM" id="CLU_002359_2_1_1"/>
<evidence type="ECO:0000313" key="9">
    <source>
        <dbReference type="EMBL" id="EFO84686.1"/>
    </source>
</evidence>
<evidence type="ECO:0000256" key="5">
    <source>
        <dbReference type="ARBA" id="ARBA00023136"/>
    </source>
</evidence>
<name>E3LXA6_CAERE</name>
<protein>
    <submittedName>
        <fullName evidence="9">CRE-PTR-11 protein</fullName>
    </submittedName>
</protein>
<dbReference type="InterPro" id="IPR003392">
    <property type="entry name" value="PTHD_SSD"/>
</dbReference>
<dbReference type="InterPro" id="IPR000731">
    <property type="entry name" value="SSD"/>
</dbReference>
<dbReference type="OrthoDB" id="6510177at2759"/>
<reference evidence="9" key="1">
    <citation type="submission" date="2007-07" db="EMBL/GenBank/DDBJ databases">
        <title>PCAP assembly of the Caenorhabditis remanei genome.</title>
        <authorList>
            <consortium name="The Caenorhabditis remanei Sequencing Consortium"/>
            <person name="Wilson R.K."/>
        </authorList>
    </citation>
    <scope>NUCLEOTIDE SEQUENCE [LARGE SCALE GENOMIC DNA]</scope>
    <source>
        <strain evidence="9">PB4641</strain>
    </source>
</reference>
<evidence type="ECO:0000259" key="8">
    <source>
        <dbReference type="PROSITE" id="PS50156"/>
    </source>
</evidence>
<keyword evidence="3 7" id="KW-0812">Transmembrane</keyword>
<evidence type="ECO:0000256" key="3">
    <source>
        <dbReference type="ARBA" id="ARBA00022692"/>
    </source>
</evidence>
<gene>
    <name evidence="9" type="primary">Cre-ptr-11</name>
    <name evidence="9" type="ORF">CRE_03620</name>
</gene>
<sequence>MGWDSISAIVARLLAAYPVYSILLSILSIIALSAGLVNIRLEPDIRKSFSPEDSDAGYETRVWLEYYGLDIYPERAFCIFTAKSENGSILQEEALKDIYTVDKRLSDAVGLRDGDGRKNCDPLCDLNSPFHLLANQTRKNNGTTSVFTYPDMPYSGLDIFLGLHFSNVDFNPPTHRISSRSLVLWYFSRSDTPEGKLAFKDAIDELFELSKNSSAFENVQFTIFSDQVANREMIRGAIEATTLMTIGFFLLLTQVIIVIKRLSTIKMTIYLVATSLLTPIAATIASFGAICWMGFPSFSIQCVTPFLVLGIGVDDAFILLHRWKHHIAITDGPRRLEQVIVDVGPSITITSLTNIIAFGIGFFTPTPQMSLFCLTASLALLLDYIFTYTILAPIVFLCNDPTYQSVPKDETISKADTWLAKYSRFVCSLKGRLVCACVLIGMYVLTTYGVMTMRTTFEPAKAFPSNSKLVDSLSNIKPVFNTYFPITVIVNNPPNIRNDIEYNSFNNMMTRLEKVPGIRGDNRSLIFLPQYEKYDRFRNVVSSLLGDKYNRSYDNLPSWMDAIGNPPLVKYHIGEDNKTEVTSFRLTLLGKGMSEWAERARAMQHIRTVLREEKQFNATLFDCDSAILSIILTVGTDLIGSIAVTVVCMAIVCFVFIANFNAVAVITSIIASICYVLVGGLSLWGADLDPVIQVDVLLATGFSVDYTAHVAYNYFRARGSPQERVYSSLAEMAMPMCEAGLSTFLCMLPLIFVPTYAIVCFAKTVFLVVAIEFSSTDEPKISCSGLLHGLFILPVVLALFSRNSIDEKNGPPAAITFSTAADQPLVDKDLNAV</sequence>
<feature type="transmembrane region" description="Helical" evidence="7">
    <location>
        <begin position="779"/>
        <end position="800"/>
    </location>
</feature>
<dbReference type="SUPFAM" id="SSF82866">
    <property type="entry name" value="Multidrug efflux transporter AcrB transmembrane domain"/>
    <property type="match status" value="2"/>
</dbReference>
<comment type="similarity">
    <text evidence="2">Belongs to the patched family.</text>
</comment>
<feature type="transmembrane region" description="Helical" evidence="7">
    <location>
        <begin position="269"/>
        <end position="295"/>
    </location>
</feature>
<accession>E3LXA6</accession>
<comment type="subcellular location">
    <subcellularLocation>
        <location evidence="1">Membrane</location>
        <topology evidence="1">Multi-pass membrane protein</topology>
    </subcellularLocation>
</comment>
<feature type="domain" description="SSD" evidence="8">
    <location>
        <begin position="240"/>
        <end position="397"/>
    </location>
</feature>
<dbReference type="STRING" id="31234.E3LXA6"/>
<dbReference type="PROSITE" id="PS50156">
    <property type="entry name" value="SSD"/>
    <property type="match status" value="1"/>
</dbReference>
<evidence type="ECO:0000256" key="2">
    <source>
        <dbReference type="ARBA" id="ARBA00005585"/>
    </source>
</evidence>
<dbReference type="Gene3D" id="1.20.1640.10">
    <property type="entry name" value="Multidrug efflux transporter AcrB transmembrane domain"/>
    <property type="match status" value="2"/>
</dbReference>
<feature type="transmembrane region" description="Helical" evidence="7">
    <location>
        <begin position="237"/>
        <end position="257"/>
    </location>
</feature>
<evidence type="ECO:0000256" key="1">
    <source>
        <dbReference type="ARBA" id="ARBA00004141"/>
    </source>
</evidence>
<feature type="transmembrane region" description="Helical" evidence="7">
    <location>
        <begin position="20"/>
        <end position="39"/>
    </location>
</feature>
<dbReference type="AlphaFoldDB" id="E3LXA6"/>